<dbReference type="InterPro" id="IPR036412">
    <property type="entry name" value="HAD-like_sf"/>
</dbReference>
<dbReference type="GO" id="GO:0005829">
    <property type="term" value="C:cytosol"/>
    <property type="evidence" value="ECO:0007669"/>
    <property type="project" value="TreeGrafter"/>
</dbReference>
<dbReference type="GO" id="GO:0016791">
    <property type="term" value="F:phosphatase activity"/>
    <property type="evidence" value="ECO:0007669"/>
    <property type="project" value="TreeGrafter"/>
</dbReference>
<dbReference type="Pfam" id="PF08282">
    <property type="entry name" value="Hydrolase_3"/>
    <property type="match status" value="1"/>
</dbReference>
<name>B9DZE2_CLOK1</name>
<dbReference type="PANTHER" id="PTHR10000:SF8">
    <property type="entry name" value="HAD SUPERFAMILY HYDROLASE-LIKE, TYPE 3"/>
    <property type="match status" value="1"/>
</dbReference>
<dbReference type="Proteomes" id="UP000007969">
    <property type="component" value="Chromosome"/>
</dbReference>
<reference evidence="2" key="1">
    <citation type="submission" date="2005-09" db="EMBL/GenBank/DDBJ databases">
        <title>Complete genome sequence of Clostridium kluyveri and comparative genomics of Clostridia species.</title>
        <authorList>
            <person name="Inui M."/>
            <person name="Nonaka H."/>
            <person name="Shinoda Y."/>
            <person name="Ikenaga Y."/>
            <person name="Abe M."/>
            <person name="Naito K."/>
            <person name="Vertes A.A."/>
            <person name="Yukawa H."/>
        </authorList>
    </citation>
    <scope>NUCLEOTIDE SEQUENCE [LARGE SCALE GENOMIC DNA]</scope>
    <source>
        <strain evidence="2">NBRC 12016</strain>
    </source>
</reference>
<dbReference type="NCBIfam" id="TIGR01484">
    <property type="entry name" value="HAD-SF-IIB"/>
    <property type="match status" value="1"/>
</dbReference>
<dbReference type="EMBL" id="AP009049">
    <property type="protein sequence ID" value="BAH05617.1"/>
    <property type="molecule type" value="Genomic_DNA"/>
</dbReference>
<dbReference type="InterPro" id="IPR006379">
    <property type="entry name" value="HAD-SF_hydro_IIB"/>
</dbReference>
<organism evidence="1 2">
    <name type="scientific">Clostridium kluyveri (strain NBRC 12016)</name>
    <dbReference type="NCBI Taxonomy" id="583346"/>
    <lineage>
        <taxon>Bacteria</taxon>
        <taxon>Bacillati</taxon>
        <taxon>Bacillota</taxon>
        <taxon>Clostridia</taxon>
        <taxon>Eubacteriales</taxon>
        <taxon>Clostridiaceae</taxon>
        <taxon>Clostridium</taxon>
    </lineage>
</organism>
<dbReference type="InterPro" id="IPR023214">
    <property type="entry name" value="HAD_sf"/>
</dbReference>
<dbReference type="PANTHER" id="PTHR10000">
    <property type="entry name" value="PHOSPHOSERINE PHOSPHATASE"/>
    <property type="match status" value="1"/>
</dbReference>
<proteinExistence type="predicted"/>
<gene>
    <name evidence="1" type="ordered locus">CKR_0566</name>
</gene>
<evidence type="ECO:0000313" key="2">
    <source>
        <dbReference type="Proteomes" id="UP000007969"/>
    </source>
</evidence>
<dbReference type="KEGG" id="ckr:CKR_0566"/>
<dbReference type="Gene3D" id="3.40.50.1000">
    <property type="entry name" value="HAD superfamily/HAD-like"/>
    <property type="match status" value="1"/>
</dbReference>
<dbReference type="SUPFAM" id="SSF56784">
    <property type="entry name" value="HAD-like"/>
    <property type="match status" value="1"/>
</dbReference>
<accession>B9DZE2</accession>
<dbReference type="Gene3D" id="3.30.1240.10">
    <property type="match status" value="1"/>
</dbReference>
<protein>
    <recommendedName>
        <fullName evidence="3">Hydrolase</fullName>
    </recommendedName>
</protein>
<evidence type="ECO:0000313" key="1">
    <source>
        <dbReference type="EMBL" id="BAH05617.1"/>
    </source>
</evidence>
<dbReference type="GO" id="GO:0000287">
    <property type="term" value="F:magnesium ion binding"/>
    <property type="evidence" value="ECO:0007669"/>
    <property type="project" value="TreeGrafter"/>
</dbReference>
<dbReference type="AlphaFoldDB" id="B9DZE2"/>
<evidence type="ECO:0008006" key="3">
    <source>
        <dbReference type="Google" id="ProtNLM"/>
    </source>
</evidence>
<dbReference type="HOGENOM" id="CLU_044146_1_4_9"/>
<sequence>MGLGNDDLIKLEENILTLYISDLDGTLLNSEQVVSEYSVRIVNKLIALGIKFTVATARSYEASKNILKPLNLNLPIILNNGSFIYDPSLNKNIRENYLDKSIVEFILRHYSLKKISPFVSGIDLNGNKKIFYKGIFNEGQRIYINSRKRQEDKRLTMVKDFSKIGEYNIINIFAIEKGNELDYSYRLFKNTIDATCHYTEEIYSKGFFWLEVTNSYANKKSAAEFLKDYLKINELICFGDNLNDKPLFELADERYAVENAYKPLKDIATGIIPSNDKDGVAKFLYHKYKNFTTKLK</sequence>